<comment type="caution">
    <text evidence="1">The sequence shown here is derived from an EMBL/GenBank/DDBJ whole genome shotgun (WGS) entry which is preliminary data.</text>
</comment>
<dbReference type="RefSeq" id="WP_186923273.1">
    <property type="nucleotide sequence ID" value="NZ_JACOFW010000014.1"/>
</dbReference>
<evidence type="ECO:0000313" key="2">
    <source>
        <dbReference type="Proteomes" id="UP000648257"/>
    </source>
</evidence>
<name>A0ABR6X5L9_9BURK</name>
<accession>A0ABR6X5L9</accession>
<dbReference type="Proteomes" id="UP000648257">
    <property type="component" value="Unassembled WGS sequence"/>
</dbReference>
<gene>
    <name evidence="1" type="ORF">H8K52_12650</name>
</gene>
<evidence type="ECO:0000313" key="1">
    <source>
        <dbReference type="EMBL" id="MBC3808194.1"/>
    </source>
</evidence>
<sequence length="236" mass="26871">MRERSLSTVPKPALLLLVLALLSQVLWNYLQTPSKAQASNLNAPPGIASMRLASFGEPIALAKLSMLYLQAFDHQAGIRVSFQQLDYAQVEAWLSRSIALDPRSQYPLFTASQLYAEVSNEAKQRHILDFIYQQFLLDPNHRWKAMAHAANLARHRLKDMALAKKYSQAIRLHATSSEVPSWAKQMEIFLLEDMNELEQARILLGGLLQSGQISDPHEFKFLEQRLIELENSMKDK</sequence>
<organism evidence="1 2">
    <name type="scientific">Undibacterium seohonense</name>
    <dbReference type="NCBI Taxonomy" id="1344950"/>
    <lineage>
        <taxon>Bacteria</taxon>
        <taxon>Pseudomonadati</taxon>
        <taxon>Pseudomonadota</taxon>
        <taxon>Betaproteobacteria</taxon>
        <taxon>Burkholderiales</taxon>
        <taxon>Oxalobacteraceae</taxon>
        <taxon>Undibacterium</taxon>
    </lineage>
</organism>
<dbReference type="EMBL" id="JACOFW010000014">
    <property type="protein sequence ID" value="MBC3808194.1"/>
    <property type="molecule type" value="Genomic_DNA"/>
</dbReference>
<proteinExistence type="predicted"/>
<protein>
    <submittedName>
        <fullName evidence="1">Uncharacterized protein</fullName>
    </submittedName>
</protein>
<reference evidence="1 2" key="1">
    <citation type="submission" date="2020-08" db="EMBL/GenBank/DDBJ databases">
        <title>Novel species isolated from subtropical streams in China.</title>
        <authorList>
            <person name="Lu H."/>
        </authorList>
    </citation>
    <scope>NUCLEOTIDE SEQUENCE [LARGE SCALE GENOMIC DNA]</scope>
    <source>
        <strain evidence="1 2">KACC 16656</strain>
    </source>
</reference>
<keyword evidence="2" id="KW-1185">Reference proteome</keyword>